<dbReference type="Proteomes" id="UP000198504">
    <property type="component" value="Unassembled WGS sequence"/>
</dbReference>
<reference evidence="4" key="1">
    <citation type="submission" date="2016-10" db="EMBL/GenBank/DDBJ databases">
        <authorList>
            <person name="Varghese N."/>
            <person name="Submissions S."/>
        </authorList>
    </citation>
    <scope>NUCLEOTIDE SEQUENCE [LARGE SCALE GENOMIC DNA]</scope>
    <source>
        <strain evidence="4">CGMCC 4.6856</strain>
    </source>
</reference>
<dbReference type="Gene3D" id="3.40.190.120">
    <property type="entry name" value="Osmoprotection protein (prox), domain 2"/>
    <property type="match status" value="1"/>
</dbReference>
<evidence type="ECO:0000259" key="2">
    <source>
        <dbReference type="Pfam" id="PF04069"/>
    </source>
</evidence>
<dbReference type="GO" id="GO:0043190">
    <property type="term" value="C:ATP-binding cassette (ABC) transporter complex"/>
    <property type="evidence" value="ECO:0007669"/>
    <property type="project" value="InterPro"/>
</dbReference>
<feature type="chain" id="PRO_5011789483" evidence="1">
    <location>
        <begin position="21"/>
        <end position="312"/>
    </location>
</feature>
<feature type="domain" description="ABC-type glycine betaine transport system substrate-binding" evidence="2">
    <location>
        <begin position="47"/>
        <end position="307"/>
    </location>
</feature>
<dbReference type="InterPro" id="IPR007210">
    <property type="entry name" value="ABC_Gly_betaine_transp_sub-bd"/>
</dbReference>
<feature type="signal peptide" evidence="1">
    <location>
        <begin position="1"/>
        <end position="20"/>
    </location>
</feature>
<dbReference type="SUPFAM" id="SSF53850">
    <property type="entry name" value="Periplasmic binding protein-like II"/>
    <property type="match status" value="1"/>
</dbReference>
<evidence type="ECO:0000313" key="3">
    <source>
        <dbReference type="EMBL" id="SER05537.1"/>
    </source>
</evidence>
<keyword evidence="4" id="KW-1185">Reference proteome</keyword>
<evidence type="ECO:0000256" key="1">
    <source>
        <dbReference type="SAM" id="SignalP"/>
    </source>
</evidence>
<accession>A0A1H9L2Z6</accession>
<keyword evidence="1" id="KW-0732">Signal</keyword>
<dbReference type="EMBL" id="FOFA01000008">
    <property type="protein sequence ID" value="SER05537.1"/>
    <property type="molecule type" value="Genomic_DNA"/>
</dbReference>
<dbReference type="Pfam" id="PF04069">
    <property type="entry name" value="OpuAC"/>
    <property type="match status" value="1"/>
</dbReference>
<dbReference type="GO" id="GO:0022857">
    <property type="term" value="F:transmembrane transporter activity"/>
    <property type="evidence" value="ECO:0007669"/>
    <property type="project" value="InterPro"/>
</dbReference>
<organism evidence="3 4">
    <name type="scientific">Microlunatus flavus</name>
    <dbReference type="NCBI Taxonomy" id="1036181"/>
    <lineage>
        <taxon>Bacteria</taxon>
        <taxon>Bacillati</taxon>
        <taxon>Actinomycetota</taxon>
        <taxon>Actinomycetes</taxon>
        <taxon>Propionibacteriales</taxon>
        <taxon>Propionibacteriaceae</taxon>
        <taxon>Microlunatus</taxon>
    </lineage>
</organism>
<dbReference type="OrthoDB" id="9781705at2"/>
<dbReference type="AlphaFoldDB" id="A0A1H9L2Z6"/>
<name>A0A1H9L2Z6_9ACTN</name>
<dbReference type="CDD" id="cd13606">
    <property type="entry name" value="PBP2_ProX_like"/>
    <property type="match status" value="1"/>
</dbReference>
<dbReference type="Gene3D" id="3.40.190.10">
    <property type="entry name" value="Periplasmic binding protein-like II"/>
    <property type="match status" value="1"/>
</dbReference>
<gene>
    <name evidence="3" type="ORF">SAMN05421756_108120</name>
</gene>
<evidence type="ECO:0000313" key="4">
    <source>
        <dbReference type="Proteomes" id="UP000198504"/>
    </source>
</evidence>
<dbReference type="RefSeq" id="WP_091183903.1">
    <property type="nucleotide sequence ID" value="NZ_FOFA01000008.1"/>
</dbReference>
<protein>
    <submittedName>
        <fullName evidence="3">Osmoprotectant transport system substrate-binding protein</fullName>
    </submittedName>
</protein>
<dbReference type="PROSITE" id="PS51257">
    <property type="entry name" value="PROKAR_LIPOPROTEIN"/>
    <property type="match status" value="1"/>
</dbReference>
<proteinExistence type="predicted"/>
<sequence>MTVKRSLAALGLTITTLVLAACGGGSANPLGSSAPPSGGASSGGGAPIVVGSANFTESQVLGEVYAQALKAKGLDASTKPNIGSREVYIKALEDNSIQVVPEYTGNLLLYIDKSSTATTQDELASALPKALQANNLKIGEISKAADQDVYVVTKDFSAKNNLTSLADLKNVSANMVLGGPSELAQRPYGPEGLKGVYGATLKQFKPYDSPAVKTKDMLDGKIQLGEYFTTDSAIADNGFVPLADPQSMILPQNVVPLMRGDVADNPQVKAALDPVQAALTTEELTALNKQVDVGREDPDQVAAAWLKSKGLA</sequence>
<dbReference type="STRING" id="1036181.SAMN05421756_108120"/>